<dbReference type="PANTHER" id="PTHR31005:SF8">
    <property type="entry name" value="DUF4139 DOMAIN-CONTAINING PROTEIN"/>
    <property type="match status" value="1"/>
</dbReference>
<dbReference type="InterPro" id="IPR037291">
    <property type="entry name" value="DUF4139"/>
</dbReference>
<evidence type="ECO:0000313" key="4">
    <source>
        <dbReference type="EMBL" id="MDR6293933.1"/>
    </source>
</evidence>
<proteinExistence type="predicted"/>
<evidence type="ECO:0000256" key="1">
    <source>
        <dbReference type="SAM" id="Coils"/>
    </source>
</evidence>
<keyword evidence="2" id="KW-0732">Signal</keyword>
<feature type="signal peptide" evidence="2">
    <location>
        <begin position="1"/>
        <end position="24"/>
    </location>
</feature>
<evidence type="ECO:0000256" key="2">
    <source>
        <dbReference type="SAM" id="SignalP"/>
    </source>
</evidence>
<reference evidence="4 5" key="1">
    <citation type="submission" date="2023-07" db="EMBL/GenBank/DDBJ databases">
        <title>Sorghum-associated microbial communities from plants grown in Nebraska, USA.</title>
        <authorList>
            <person name="Schachtman D."/>
        </authorList>
    </citation>
    <scope>NUCLEOTIDE SEQUENCE [LARGE SCALE GENOMIC DNA]</scope>
    <source>
        <strain evidence="4 5">584</strain>
    </source>
</reference>
<evidence type="ECO:0000259" key="3">
    <source>
        <dbReference type="Pfam" id="PF13598"/>
    </source>
</evidence>
<keyword evidence="5" id="KW-1185">Reference proteome</keyword>
<protein>
    <recommendedName>
        <fullName evidence="3">DUF4139 domain-containing protein</fullName>
    </recommendedName>
</protein>
<name>A0ABU1K027_9PROT</name>
<sequence>MTPIRLALPAAAAAVAMLAVPAFAADSLALKRVLLSTGGVGYFEYEAKVSGNETLDLAVPLDQVDDVMKSIVVYDDKGGVGEISLPGREPLAAAFREMPFGPEALSSPADLLNALRGAEVKVEGARAVDGRILSVVEEKSATKDGAEITRHRVSLMTAGGVRQFILEEADGLQFADPALQAKLDAALAALARDSAKDRRTFAIRSTGSGDRTLRVGYVVGAPLWKTSYRLTLAADPKADKAALQGWAVLENMSGTDWEGVDLTVVSGNPVTFRQALYQSYYVSRPDVPVEVLGRVLPPVDERARDLDSKSLGNGAAEIAPAPPPAPMMMMQRATATPVGGADGYADQVVDAPRQYAQLTAAESGESATQVTFHLPEPVTVAAGHSLLVPIVNREIPANRVDLYLPDTEPKHPLASVDLKNDGETGLPPGVLTLYERGAQGVVTYVGDARLGALPTGENRLVSFAVDQKVMVDREDKRDDTLARARIVDGVLEITTTQRSTTTYAVTGAAGEDRTVLLETPRFEGWTLTEPDKGKVEIVGGQYRIRRTVAAGKTETVTVTQEQPSAQTIDLSADADDQIGYWASATTVPDKVRKALSGLAGQLATIHDHEAEAERLEQRQSEIGEEQARLRDNLGAVPKDSDLFQRYIGKLNDSESELEKTGADLAKARKAIDDSRATFRQAVRKLSVS</sequence>
<dbReference type="Pfam" id="PF13598">
    <property type="entry name" value="DUF4139"/>
    <property type="match status" value="1"/>
</dbReference>
<accession>A0ABU1K027</accession>
<dbReference type="RefSeq" id="WP_309801313.1">
    <property type="nucleotide sequence ID" value="NZ_JAVDPW010000014.1"/>
</dbReference>
<dbReference type="Proteomes" id="UP001262410">
    <property type="component" value="Unassembled WGS sequence"/>
</dbReference>
<evidence type="ECO:0000313" key="5">
    <source>
        <dbReference type="Proteomes" id="UP001262410"/>
    </source>
</evidence>
<feature type="coiled-coil region" evidence="1">
    <location>
        <begin position="598"/>
        <end position="670"/>
    </location>
</feature>
<gene>
    <name evidence="4" type="ORF">E9232_006486</name>
</gene>
<dbReference type="PANTHER" id="PTHR31005">
    <property type="entry name" value="DUF4139 DOMAIN-CONTAINING PROTEIN"/>
    <property type="match status" value="1"/>
</dbReference>
<organism evidence="4 5">
    <name type="scientific">Inquilinus ginsengisoli</name>
    <dbReference type="NCBI Taxonomy" id="363840"/>
    <lineage>
        <taxon>Bacteria</taxon>
        <taxon>Pseudomonadati</taxon>
        <taxon>Pseudomonadota</taxon>
        <taxon>Alphaproteobacteria</taxon>
        <taxon>Rhodospirillales</taxon>
        <taxon>Rhodospirillaceae</taxon>
        <taxon>Inquilinus</taxon>
    </lineage>
</organism>
<comment type="caution">
    <text evidence="4">The sequence shown here is derived from an EMBL/GenBank/DDBJ whole genome shotgun (WGS) entry which is preliminary data.</text>
</comment>
<keyword evidence="1" id="KW-0175">Coiled coil</keyword>
<feature type="chain" id="PRO_5047100528" description="DUF4139 domain-containing protein" evidence="2">
    <location>
        <begin position="25"/>
        <end position="688"/>
    </location>
</feature>
<dbReference type="EMBL" id="JAVDPW010000014">
    <property type="protein sequence ID" value="MDR6293933.1"/>
    <property type="molecule type" value="Genomic_DNA"/>
</dbReference>
<dbReference type="InterPro" id="IPR011935">
    <property type="entry name" value="CHP02231"/>
</dbReference>
<feature type="domain" description="DUF4139" evidence="3">
    <location>
        <begin position="213"/>
        <end position="518"/>
    </location>
</feature>